<dbReference type="PROSITE" id="PS50902">
    <property type="entry name" value="FLAVODOXIN_LIKE"/>
    <property type="match status" value="1"/>
</dbReference>
<dbReference type="Gene3D" id="2.40.30.10">
    <property type="entry name" value="Translation factors"/>
    <property type="match status" value="1"/>
</dbReference>
<keyword evidence="3 10" id="KW-0963">Cytoplasm</keyword>
<comment type="similarity">
    <text evidence="10">In the C-terminal section; belongs to the flavoprotein pyridine nucleotide cytochrome reductase family.</text>
</comment>
<reference evidence="13 14" key="1">
    <citation type="journal article" date="2023" name="Elife">
        <title>Identification of key yeast species and microbe-microbe interactions impacting larval growth of Drosophila in the wild.</title>
        <authorList>
            <person name="Mure A."/>
            <person name="Sugiura Y."/>
            <person name="Maeda R."/>
            <person name="Honda K."/>
            <person name="Sakurai N."/>
            <person name="Takahashi Y."/>
            <person name="Watada M."/>
            <person name="Katoh T."/>
            <person name="Gotoh A."/>
            <person name="Gotoh Y."/>
            <person name="Taniguchi I."/>
            <person name="Nakamura K."/>
            <person name="Hayashi T."/>
            <person name="Katayama T."/>
            <person name="Uemura T."/>
            <person name="Hattori Y."/>
        </authorList>
    </citation>
    <scope>NUCLEOTIDE SEQUENCE [LARGE SCALE GENOMIC DNA]</scope>
    <source>
        <strain evidence="13 14">SC-9</strain>
    </source>
</reference>
<dbReference type="InterPro" id="IPR001709">
    <property type="entry name" value="Flavoprot_Pyr_Nucl_cyt_Rdtase"/>
</dbReference>
<dbReference type="InterPro" id="IPR017927">
    <property type="entry name" value="FAD-bd_FR_type"/>
</dbReference>
<comment type="cofactor">
    <cofactor evidence="1 10">
        <name>FMN</name>
        <dbReference type="ChEBI" id="CHEBI:58210"/>
    </cofactor>
</comment>
<keyword evidence="8 10" id="KW-0560">Oxidoreductase</keyword>
<dbReference type="GO" id="GO:0005829">
    <property type="term" value="C:cytosol"/>
    <property type="evidence" value="ECO:0007669"/>
    <property type="project" value="TreeGrafter"/>
</dbReference>
<dbReference type="Pfam" id="PF00175">
    <property type="entry name" value="NAD_binding_1"/>
    <property type="match status" value="1"/>
</dbReference>
<dbReference type="InterPro" id="IPR029039">
    <property type="entry name" value="Flavoprotein-like_sf"/>
</dbReference>
<comment type="subunit">
    <text evidence="10">Interacts with DRE2; as part of the cytosolic iron-sulfur (Fe-S) protein assembly (CIA) machinery.</text>
</comment>
<evidence type="ECO:0000256" key="3">
    <source>
        <dbReference type="ARBA" id="ARBA00022490"/>
    </source>
</evidence>
<keyword evidence="14" id="KW-1185">Reference proteome</keyword>
<dbReference type="Pfam" id="PF00667">
    <property type="entry name" value="FAD_binding_1"/>
    <property type="match status" value="1"/>
</dbReference>
<comment type="cofactor">
    <cofactor evidence="2 10">
        <name>FAD</name>
        <dbReference type="ChEBI" id="CHEBI:57692"/>
    </cofactor>
</comment>
<comment type="similarity">
    <text evidence="10">Belongs to the NADPH-dependent diflavin oxidoreductase NDOR1 family.</text>
</comment>
<evidence type="ECO:0000256" key="4">
    <source>
        <dbReference type="ARBA" id="ARBA00022630"/>
    </source>
</evidence>
<dbReference type="InterPro" id="IPR001433">
    <property type="entry name" value="OxRdtase_FAD/NAD-bd"/>
</dbReference>
<dbReference type="GO" id="GO:0016226">
    <property type="term" value="P:iron-sulfur cluster assembly"/>
    <property type="evidence" value="ECO:0007669"/>
    <property type="project" value="UniProtKB-UniRule"/>
</dbReference>
<dbReference type="Proteomes" id="UP001360560">
    <property type="component" value="Unassembled WGS sequence"/>
</dbReference>
<dbReference type="Gene3D" id="1.20.990.10">
    <property type="entry name" value="NADPH-cytochrome p450 Reductase, Chain A, domain 3"/>
    <property type="match status" value="1"/>
</dbReference>
<dbReference type="PANTHER" id="PTHR19384:SF10">
    <property type="entry name" value="NADPH-DEPENDENT DIFLAVIN OXIDOREDUCTASE 1"/>
    <property type="match status" value="1"/>
</dbReference>
<organism evidence="13 14">
    <name type="scientific">Saccharomycopsis crataegensis</name>
    <dbReference type="NCBI Taxonomy" id="43959"/>
    <lineage>
        <taxon>Eukaryota</taxon>
        <taxon>Fungi</taxon>
        <taxon>Dikarya</taxon>
        <taxon>Ascomycota</taxon>
        <taxon>Saccharomycotina</taxon>
        <taxon>Saccharomycetes</taxon>
        <taxon>Saccharomycopsidaceae</taxon>
        <taxon>Saccharomycopsis</taxon>
    </lineage>
</organism>
<feature type="binding site" evidence="10">
    <location>
        <position position="356"/>
    </location>
    <ligand>
        <name>FAD</name>
        <dbReference type="ChEBI" id="CHEBI:57692"/>
    </ligand>
</feature>
<dbReference type="InterPro" id="IPR001094">
    <property type="entry name" value="Flavdoxin-like"/>
</dbReference>
<feature type="binding site" evidence="10">
    <location>
        <begin position="57"/>
        <end position="60"/>
    </location>
    <ligand>
        <name>FMN</name>
        <dbReference type="ChEBI" id="CHEBI:58210"/>
    </ligand>
</feature>
<dbReference type="InterPro" id="IPR003097">
    <property type="entry name" value="CysJ-like_FAD-binding"/>
</dbReference>
<feature type="binding site" evidence="10">
    <location>
        <position position="606"/>
    </location>
    <ligand>
        <name>FAD</name>
        <dbReference type="ChEBI" id="CHEBI:57692"/>
    </ligand>
</feature>
<keyword evidence="4 10" id="KW-0285">Flavoprotein</keyword>
<protein>
    <recommendedName>
        <fullName evidence="10">NADPH-dependent diflavin oxidoreductase 1</fullName>
        <ecNumber evidence="10">1.18.1.-</ecNumber>
    </recommendedName>
    <alternativeName>
        <fullName evidence="10">NADPH-dependent FMN and FAD-containing oxidoreductase</fullName>
    </alternativeName>
</protein>
<dbReference type="AlphaFoldDB" id="A0AAV5QWV3"/>
<dbReference type="HAMAP" id="MF_03178">
    <property type="entry name" value="NDOR1"/>
    <property type="match status" value="1"/>
</dbReference>
<dbReference type="GO" id="GO:0010181">
    <property type="term" value="F:FMN binding"/>
    <property type="evidence" value="ECO:0007669"/>
    <property type="project" value="UniProtKB-UniRule"/>
</dbReference>
<dbReference type="InterPro" id="IPR023173">
    <property type="entry name" value="NADPH_Cyt_P450_Rdtase_alpha"/>
</dbReference>
<feature type="binding site" evidence="10">
    <location>
        <begin position="519"/>
        <end position="520"/>
    </location>
    <ligand>
        <name>NADP(+)</name>
        <dbReference type="ChEBI" id="CHEBI:58349"/>
    </ligand>
</feature>
<evidence type="ECO:0000256" key="5">
    <source>
        <dbReference type="ARBA" id="ARBA00022643"/>
    </source>
</evidence>
<dbReference type="GO" id="GO:0050661">
    <property type="term" value="F:NADP binding"/>
    <property type="evidence" value="ECO:0007669"/>
    <property type="project" value="UniProtKB-UniRule"/>
</dbReference>
<evidence type="ECO:0000313" key="13">
    <source>
        <dbReference type="EMBL" id="GMM38917.1"/>
    </source>
</evidence>
<dbReference type="Gene3D" id="3.40.50.360">
    <property type="match status" value="1"/>
</dbReference>
<comment type="function">
    <text evidence="10">NADPH-dependent reductase which is a central component of the cytosolic iron-sulfur (Fe-S) protein assembly (CIA) machinery. Transfers electrons from NADPH via its FAD and FMN prosthetic groups to the [2Fe-2S] cluster of DRE2, another key component of the CIA machinery. In turn, this reduced cluster provides electrons for assembly of cytosolic iron-sulfur cluster proteins. Positively controls H(2)O(2)-induced cell death.</text>
</comment>
<dbReference type="InterPro" id="IPR008254">
    <property type="entry name" value="Flavodoxin/NO_synth"/>
</dbReference>
<proteinExistence type="inferred from homology"/>
<gene>
    <name evidence="10" type="primary">TAH18</name>
    <name evidence="13" type="ORF">DASC09_062560</name>
</gene>
<evidence type="ECO:0000259" key="12">
    <source>
        <dbReference type="PROSITE" id="PS51384"/>
    </source>
</evidence>
<accession>A0AAV5QWV3</accession>
<dbReference type="GO" id="GO:0050660">
    <property type="term" value="F:flavin adenine dinucleotide binding"/>
    <property type="evidence" value="ECO:0007669"/>
    <property type="project" value="UniProtKB-UniRule"/>
</dbReference>
<evidence type="ECO:0000256" key="7">
    <source>
        <dbReference type="ARBA" id="ARBA00022857"/>
    </source>
</evidence>
<evidence type="ECO:0000259" key="11">
    <source>
        <dbReference type="PROSITE" id="PS50902"/>
    </source>
</evidence>
<sequence length="606" mass="70440">MNKIVVLYGTETFNSYEYAVLLANRLEANSYEAVVYSMDDFPLRKLLETKIIIFVASTFGNGDNPKNTKKFWRFLLQRKLPRNEFLDHIEFSTFGLGDSSYPRYNFFIRKLHSRLRQLGAKEISPRGEGDEQSPEGVEAFYKEWEDSLINNIITKYPMISKTPKMNEDYIAPPKYRVEVETNRPKRKTDVNIQDVSNTRFIGPSNDDEEIRLGEVQCNDRLTSEDHFQDVRHFTIKDINGAIQYNSGDIISLYPSNSVDDVNQLLESQGWEEIADYKIKISQDTEEYKLNIEGGLVQPLTLRSLITHHLDIMSIPRRSFFMSIYKFASDEREREKLQEFSQLEFTEDLYNYADRPRRSILETVTEFFSLKIPVAHVLDIFPILRPRLFSIASALSSFPESNSFDLCVAIVKYKTLLKRIRKGVCTTWLKDLAPGTKILYSIKKNDVYSKFKDDSPLILIGPGTGIAPVRSIIQDKLSSDTAMCVFSGNRYKNKDYLYGEYFEKLEQQNATTLKVFPSFSRDDTLYDGNKKIKYVQDMLYYNKEVIYDMLMNRDGIIYLCGSSGKMPIQTRITIVSIIEECGKISKQEAEKVLLDFENEYRYLQETW</sequence>
<dbReference type="InterPro" id="IPR039261">
    <property type="entry name" value="FNR_nucleotide-bd"/>
</dbReference>
<dbReference type="PROSITE" id="PS51384">
    <property type="entry name" value="FAD_FR"/>
    <property type="match status" value="1"/>
</dbReference>
<dbReference type="InterPro" id="IPR028879">
    <property type="entry name" value="NDOR1"/>
</dbReference>
<feature type="binding site" evidence="10">
    <location>
        <begin position="422"/>
        <end position="425"/>
    </location>
    <ligand>
        <name>FAD</name>
        <dbReference type="ChEBI" id="CHEBI:57692"/>
    </ligand>
</feature>
<feature type="binding site" evidence="10">
    <location>
        <position position="463"/>
    </location>
    <ligand>
        <name>NADP(+)</name>
        <dbReference type="ChEBI" id="CHEBI:58349"/>
    </ligand>
</feature>
<name>A0AAV5QWV3_9ASCO</name>
<feature type="domain" description="Flavodoxin-like" evidence="11">
    <location>
        <begin position="4"/>
        <end position="149"/>
    </location>
</feature>
<comment type="caution">
    <text evidence="13">The sequence shown here is derived from an EMBL/GenBank/DDBJ whole genome shotgun (WGS) entry which is preliminary data.</text>
</comment>
<dbReference type="GO" id="GO:0005739">
    <property type="term" value="C:mitochondrion"/>
    <property type="evidence" value="ECO:0007669"/>
    <property type="project" value="UniProtKB-SubCell"/>
</dbReference>
<dbReference type="FunFam" id="1.20.990.10:FF:000008">
    <property type="entry name" value="NADPH-dependent diflavin oxidoreductase 1"/>
    <property type="match status" value="1"/>
</dbReference>
<dbReference type="PRINTS" id="PR00369">
    <property type="entry name" value="FLAVODOXIN"/>
</dbReference>
<keyword evidence="10" id="KW-0496">Mitochondrion</keyword>
<dbReference type="SUPFAM" id="SSF52343">
    <property type="entry name" value="Ferredoxin reductase-like, C-terminal NADP-linked domain"/>
    <property type="match status" value="1"/>
</dbReference>
<evidence type="ECO:0000256" key="10">
    <source>
        <dbReference type="HAMAP-Rule" id="MF_03178"/>
    </source>
</evidence>
<dbReference type="SUPFAM" id="SSF52218">
    <property type="entry name" value="Flavoproteins"/>
    <property type="match status" value="1"/>
</dbReference>
<comment type="subcellular location">
    <subcellularLocation>
        <location evidence="10">Cytoplasm</location>
    </subcellularLocation>
    <subcellularLocation>
        <location evidence="10">Mitochondrion</location>
    </subcellularLocation>
    <text evidence="10">Relocalizes to mitochondria after H(2)O(2) exposure.</text>
</comment>
<feature type="binding site" evidence="10">
    <location>
        <position position="131"/>
    </location>
    <ligand>
        <name>FMN</name>
        <dbReference type="ChEBI" id="CHEBI:58210"/>
    </ligand>
</feature>
<comment type="catalytic activity">
    <reaction evidence="9">
        <text>2 oxidized [2Fe-2S]-[protein] + NADPH = 2 reduced [2Fe-2S]-[protein] + NADP(+) + H(+)</text>
        <dbReference type="Rhea" id="RHEA:67716"/>
        <dbReference type="Rhea" id="RHEA-COMP:17327"/>
        <dbReference type="Rhea" id="RHEA-COMP:17328"/>
        <dbReference type="ChEBI" id="CHEBI:15378"/>
        <dbReference type="ChEBI" id="CHEBI:33737"/>
        <dbReference type="ChEBI" id="CHEBI:33738"/>
        <dbReference type="ChEBI" id="CHEBI:57783"/>
        <dbReference type="ChEBI" id="CHEBI:58349"/>
    </reaction>
    <physiologicalReaction direction="left-to-right" evidence="9">
        <dbReference type="Rhea" id="RHEA:67717"/>
    </physiologicalReaction>
</comment>
<feature type="domain" description="FAD-binding FR-type" evidence="12">
    <location>
        <begin position="208"/>
        <end position="453"/>
    </location>
</feature>
<keyword evidence="5 10" id="KW-0288">FMN</keyword>
<dbReference type="Pfam" id="PF00258">
    <property type="entry name" value="Flavodoxin_1"/>
    <property type="match status" value="1"/>
</dbReference>
<evidence type="ECO:0000256" key="1">
    <source>
        <dbReference type="ARBA" id="ARBA00001917"/>
    </source>
</evidence>
<evidence type="ECO:0000256" key="2">
    <source>
        <dbReference type="ARBA" id="ARBA00001974"/>
    </source>
</evidence>
<comment type="similarity">
    <text evidence="10">In the N-terminal section; belongs to the flavodoxin family.</text>
</comment>
<keyword evidence="7 10" id="KW-0521">NADP</keyword>
<feature type="binding site" evidence="10">
    <location>
        <begin position="96"/>
        <end position="105"/>
    </location>
    <ligand>
        <name>FMN</name>
        <dbReference type="ChEBI" id="CHEBI:58210"/>
    </ligand>
</feature>
<dbReference type="GO" id="GO:0016651">
    <property type="term" value="F:oxidoreductase activity, acting on NAD(P)H"/>
    <property type="evidence" value="ECO:0007669"/>
    <property type="project" value="UniProtKB-UniRule"/>
</dbReference>
<evidence type="ECO:0000256" key="9">
    <source>
        <dbReference type="ARBA" id="ARBA00052174"/>
    </source>
</evidence>
<dbReference type="PRINTS" id="PR00371">
    <property type="entry name" value="FPNCR"/>
</dbReference>
<dbReference type="EC" id="1.18.1.-" evidence="10"/>
<dbReference type="PANTHER" id="PTHR19384">
    <property type="entry name" value="NITRIC OXIDE SYNTHASE-RELATED"/>
    <property type="match status" value="1"/>
</dbReference>
<evidence type="ECO:0000313" key="14">
    <source>
        <dbReference type="Proteomes" id="UP001360560"/>
    </source>
</evidence>
<dbReference type="GO" id="GO:0160246">
    <property type="term" value="F:NADPH-iron-sulfur [2Fe-2S] protein oxidoreductase activity"/>
    <property type="evidence" value="ECO:0007669"/>
    <property type="project" value="InterPro"/>
</dbReference>
<evidence type="ECO:0000256" key="6">
    <source>
        <dbReference type="ARBA" id="ARBA00022827"/>
    </source>
</evidence>
<dbReference type="InterPro" id="IPR017938">
    <property type="entry name" value="Riboflavin_synthase-like_b-brl"/>
</dbReference>
<dbReference type="Gene3D" id="3.40.50.80">
    <property type="entry name" value="Nucleotide-binding domain of ferredoxin-NADP reductase (FNR) module"/>
    <property type="match status" value="1"/>
</dbReference>
<keyword evidence="6 10" id="KW-0274">FAD</keyword>
<dbReference type="SUPFAM" id="SSF63380">
    <property type="entry name" value="Riboflavin synthase domain-like"/>
    <property type="match status" value="1"/>
</dbReference>
<feature type="binding site" evidence="10">
    <location>
        <begin position="386"/>
        <end position="389"/>
    </location>
    <ligand>
        <name>FAD</name>
        <dbReference type="ChEBI" id="CHEBI:57692"/>
    </ligand>
</feature>
<dbReference type="EMBL" id="BTFZ01000020">
    <property type="protein sequence ID" value="GMM38917.1"/>
    <property type="molecule type" value="Genomic_DNA"/>
</dbReference>
<comment type="caution">
    <text evidence="10">Lacks conserved residue(s) required for the propagation of feature annotation.</text>
</comment>
<evidence type="ECO:0000256" key="8">
    <source>
        <dbReference type="ARBA" id="ARBA00023002"/>
    </source>
</evidence>